<dbReference type="PROSITE" id="PS00194">
    <property type="entry name" value="THIOREDOXIN_1"/>
    <property type="match status" value="1"/>
</dbReference>
<feature type="signal peptide" evidence="5">
    <location>
        <begin position="1"/>
        <end position="20"/>
    </location>
</feature>
<protein>
    <submittedName>
        <fullName evidence="7">Thiol-disulfide isomerase or thioredoxin</fullName>
    </submittedName>
</protein>
<evidence type="ECO:0000256" key="1">
    <source>
        <dbReference type="ARBA" id="ARBA00004196"/>
    </source>
</evidence>
<dbReference type="PROSITE" id="PS51352">
    <property type="entry name" value="THIOREDOXIN_2"/>
    <property type="match status" value="1"/>
</dbReference>
<dbReference type="STRING" id="475255.SAMN04488101_101443"/>
<evidence type="ECO:0000313" key="7">
    <source>
        <dbReference type="EMBL" id="SMC58060.1"/>
    </source>
</evidence>
<dbReference type="AlphaFoldDB" id="A0A1W2ABS1"/>
<dbReference type="GO" id="GO:0016209">
    <property type="term" value="F:antioxidant activity"/>
    <property type="evidence" value="ECO:0007669"/>
    <property type="project" value="InterPro"/>
</dbReference>
<keyword evidence="3" id="KW-1015">Disulfide bond</keyword>
<evidence type="ECO:0000313" key="8">
    <source>
        <dbReference type="Proteomes" id="UP000192678"/>
    </source>
</evidence>
<keyword evidence="7" id="KW-0413">Isomerase</keyword>
<organism evidence="7 8">
    <name type="scientific">Pedobacter nyackensis</name>
    <dbReference type="NCBI Taxonomy" id="475255"/>
    <lineage>
        <taxon>Bacteria</taxon>
        <taxon>Pseudomonadati</taxon>
        <taxon>Bacteroidota</taxon>
        <taxon>Sphingobacteriia</taxon>
        <taxon>Sphingobacteriales</taxon>
        <taxon>Sphingobacteriaceae</taxon>
        <taxon>Pedobacter</taxon>
    </lineage>
</organism>
<dbReference type="CDD" id="cd02966">
    <property type="entry name" value="TlpA_like_family"/>
    <property type="match status" value="1"/>
</dbReference>
<accession>A0A1W2ABS1</accession>
<keyword evidence="4" id="KW-0676">Redox-active center</keyword>
<evidence type="ECO:0000256" key="3">
    <source>
        <dbReference type="ARBA" id="ARBA00023157"/>
    </source>
</evidence>
<dbReference type="EMBL" id="FWYB01000001">
    <property type="protein sequence ID" value="SMC58060.1"/>
    <property type="molecule type" value="Genomic_DNA"/>
</dbReference>
<reference evidence="7 8" key="1">
    <citation type="submission" date="2017-04" db="EMBL/GenBank/DDBJ databases">
        <authorList>
            <person name="Afonso C.L."/>
            <person name="Miller P.J."/>
            <person name="Scott M.A."/>
            <person name="Spackman E."/>
            <person name="Goraichik I."/>
            <person name="Dimitrov K.M."/>
            <person name="Suarez D.L."/>
            <person name="Swayne D.E."/>
        </authorList>
    </citation>
    <scope>NUCLEOTIDE SEQUENCE [LARGE SCALE GENOMIC DNA]</scope>
    <source>
        <strain evidence="7 8">DSM 19625</strain>
    </source>
</reference>
<dbReference type="RefSeq" id="WP_084287013.1">
    <property type="nucleotide sequence ID" value="NZ_FWYB01000001.1"/>
</dbReference>
<dbReference type="InterPro" id="IPR000866">
    <property type="entry name" value="AhpC/TSA"/>
</dbReference>
<dbReference type="GO" id="GO:0016853">
    <property type="term" value="F:isomerase activity"/>
    <property type="evidence" value="ECO:0007669"/>
    <property type="project" value="UniProtKB-KW"/>
</dbReference>
<dbReference type="Gene3D" id="3.40.30.10">
    <property type="entry name" value="Glutaredoxin"/>
    <property type="match status" value="1"/>
</dbReference>
<evidence type="ECO:0000256" key="2">
    <source>
        <dbReference type="ARBA" id="ARBA00022748"/>
    </source>
</evidence>
<dbReference type="GO" id="GO:0030313">
    <property type="term" value="C:cell envelope"/>
    <property type="evidence" value="ECO:0007669"/>
    <property type="project" value="UniProtKB-SubCell"/>
</dbReference>
<dbReference type="OrthoDB" id="1098640at2"/>
<dbReference type="InterPro" id="IPR013766">
    <property type="entry name" value="Thioredoxin_domain"/>
</dbReference>
<dbReference type="SUPFAM" id="SSF52833">
    <property type="entry name" value="Thioredoxin-like"/>
    <property type="match status" value="1"/>
</dbReference>
<sequence length="325" mass="37135">MKLTISYFAFLFLFLSQAHAGYIIKGEITGIKYGKAWIVSQGNNQVIAQPVEIENGRFELRGEVKHLMASVLHINQKKWNFILENKTIIIKGNIEHLSTRAFKGSPLTDFYQQFLDVTVPLRLELIRNNPDNELSAYMAHLLFNTPYDVAVESYGLLGPIGKQFYHGKLLKQKLDLMAKARPGRQVPVFKMLATNGEQIDLTPYAGKVIVIDFWASWCGPCRAEIPHLRKVYQKFKDQGVIFLSVSMDTHDKEWRKALDEEKMEWVQARDERGFNVAGLRSVFGFDSIPFLVVVKADGKIAASIDYKIKHTLEAEIERSIKERAN</sequence>
<name>A0A1W2ABS1_9SPHI</name>
<evidence type="ECO:0000256" key="4">
    <source>
        <dbReference type="ARBA" id="ARBA00023284"/>
    </source>
</evidence>
<keyword evidence="2" id="KW-0201">Cytochrome c-type biogenesis</keyword>
<keyword evidence="5" id="KW-0732">Signal</keyword>
<proteinExistence type="predicted"/>
<dbReference type="GO" id="GO:0016491">
    <property type="term" value="F:oxidoreductase activity"/>
    <property type="evidence" value="ECO:0007669"/>
    <property type="project" value="InterPro"/>
</dbReference>
<dbReference type="InterPro" id="IPR017937">
    <property type="entry name" value="Thioredoxin_CS"/>
</dbReference>
<keyword evidence="8" id="KW-1185">Reference proteome</keyword>
<dbReference type="Proteomes" id="UP000192678">
    <property type="component" value="Unassembled WGS sequence"/>
</dbReference>
<dbReference type="Pfam" id="PF14289">
    <property type="entry name" value="DUF4369"/>
    <property type="match status" value="1"/>
</dbReference>
<comment type="subcellular location">
    <subcellularLocation>
        <location evidence="1">Cell envelope</location>
    </subcellularLocation>
</comment>
<evidence type="ECO:0000259" key="6">
    <source>
        <dbReference type="PROSITE" id="PS51352"/>
    </source>
</evidence>
<dbReference type="Pfam" id="PF00578">
    <property type="entry name" value="AhpC-TSA"/>
    <property type="match status" value="1"/>
</dbReference>
<feature type="domain" description="Thioredoxin" evidence="6">
    <location>
        <begin position="180"/>
        <end position="325"/>
    </location>
</feature>
<evidence type="ECO:0000256" key="5">
    <source>
        <dbReference type="SAM" id="SignalP"/>
    </source>
</evidence>
<dbReference type="GO" id="GO:0017004">
    <property type="term" value="P:cytochrome complex assembly"/>
    <property type="evidence" value="ECO:0007669"/>
    <property type="project" value="UniProtKB-KW"/>
</dbReference>
<dbReference type="InterPro" id="IPR036249">
    <property type="entry name" value="Thioredoxin-like_sf"/>
</dbReference>
<dbReference type="InterPro" id="IPR025380">
    <property type="entry name" value="DUF4369"/>
</dbReference>
<dbReference type="InterPro" id="IPR050553">
    <property type="entry name" value="Thioredoxin_ResA/DsbE_sf"/>
</dbReference>
<feature type="chain" id="PRO_5011986406" evidence="5">
    <location>
        <begin position="21"/>
        <end position="325"/>
    </location>
</feature>
<dbReference type="PANTHER" id="PTHR42852:SF6">
    <property type="entry name" value="THIOL:DISULFIDE INTERCHANGE PROTEIN DSBE"/>
    <property type="match status" value="1"/>
</dbReference>
<dbReference type="PANTHER" id="PTHR42852">
    <property type="entry name" value="THIOL:DISULFIDE INTERCHANGE PROTEIN DSBE"/>
    <property type="match status" value="1"/>
</dbReference>
<gene>
    <name evidence="7" type="ORF">SAMN04488101_101443</name>
</gene>